<dbReference type="RefSeq" id="WP_307681654.1">
    <property type="nucleotide sequence ID" value="NZ_JAURUP010000055.1"/>
</dbReference>
<feature type="domain" description="SIS" evidence="3">
    <location>
        <begin position="31"/>
        <end position="213"/>
    </location>
</feature>
<keyword evidence="5" id="KW-1185">Reference proteome</keyword>
<dbReference type="HAMAP" id="MF_01240">
    <property type="entry name" value="UPF0309"/>
    <property type="match status" value="1"/>
</dbReference>
<dbReference type="InterPro" id="IPR022951">
    <property type="entry name" value="UPF0309"/>
</dbReference>
<sequence>MMERYLKTINELLGEITRHEQNKLEYVAEKIADTIPKGAVVHLFGAGHSHILSEDVFYRAGGLVPINPIFDENLMLHNGALRSSYLERMSNYAHTFMESQDIQPGEVFIVFSNSGRNGVPIDVALYAKNKQAFVVGVTSMQYSVKYPSRHVSGKKLYEVVDVYIDNHCPPGDALFQFEGLQEPYFPGSTIAGSFIIQSILAMAIEKMVENDYTPPILLSGNIDGADMHNKKLIEKYKRRIIYYY</sequence>
<dbReference type="InterPro" id="IPR001347">
    <property type="entry name" value="SIS_dom"/>
</dbReference>
<evidence type="ECO:0000256" key="2">
    <source>
        <dbReference type="SAM" id="Coils"/>
    </source>
</evidence>
<dbReference type="EMBL" id="JAURUP010000055">
    <property type="protein sequence ID" value="MDP9752077.1"/>
    <property type="molecule type" value="Genomic_DNA"/>
</dbReference>
<reference evidence="4 5" key="1">
    <citation type="submission" date="2023-07" db="EMBL/GenBank/DDBJ databases">
        <title>Genomic Encyclopedia of Type Strains, Phase IV (KMG-IV): sequencing the most valuable type-strain genomes for metagenomic binning, comparative biology and taxonomic classification.</title>
        <authorList>
            <person name="Goeker M."/>
        </authorList>
    </citation>
    <scope>NUCLEOTIDE SEQUENCE [LARGE SCALE GENOMIC DNA]</scope>
    <source>
        <strain evidence="4 5">DSM 25963</strain>
    </source>
</reference>
<dbReference type="SUPFAM" id="SSF53697">
    <property type="entry name" value="SIS domain"/>
    <property type="match status" value="1"/>
</dbReference>
<dbReference type="PROSITE" id="PS51464">
    <property type="entry name" value="SIS"/>
    <property type="match status" value="1"/>
</dbReference>
<keyword evidence="2" id="KW-0175">Coiled coil</keyword>
<accession>A0ABT9M7M7</accession>
<evidence type="ECO:0000313" key="5">
    <source>
        <dbReference type="Proteomes" id="UP001223886"/>
    </source>
</evidence>
<gene>
    <name evidence="4" type="ORF">J2S24_002603</name>
</gene>
<dbReference type="CDD" id="cd05013">
    <property type="entry name" value="SIS_RpiR"/>
    <property type="match status" value="1"/>
</dbReference>
<feature type="coiled-coil region" evidence="2">
    <location>
        <begin position="2"/>
        <end position="29"/>
    </location>
</feature>
<dbReference type="Pfam" id="PF13580">
    <property type="entry name" value="SIS_2"/>
    <property type="match status" value="1"/>
</dbReference>
<comment type="caution">
    <text evidence="4">The sequence shown here is derived from an EMBL/GenBank/DDBJ whole genome shotgun (WGS) entry which is preliminary data.</text>
</comment>
<dbReference type="Gene3D" id="3.40.50.10490">
    <property type="entry name" value="Glucose-6-phosphate isomerase like protein, domain 1"/>
    <property type="match status" value="1"/>
</dbReference>
<evidence type="ECO:0000256" key="1">
    <source>
        <dbReference type="HAMAP-Rule" id="MF_01240"/>
    </source>
</evidence>
<comment type="similarity">
    <text evidence="1">Belongs to the UPF0309 family.</text>
</comment>
<dbReference type="NCBIfam" id="NF002805">
    <property type="entry name" value="PRK02947.1"/>
    <property type="match status" value="1"/>
</dbReference>
<organism evidence="4 5">
    <name type="scientific">Thermoanaerobacter pentosaceus</name>
    <dbReference type="NCBI Taxonomy" id="694059"/>
    <lineage>
        <taxon>Bacteria</taxon>
        <taxon>Bacillati</taxon>
        <taxon>Bacillota</taxon>
        <taxon>Clostridia</taxon>
        <taxon>Thermoanaerobacterales</taxon>
        <taxon>Thermoanaerobacteraceae</taxon>
        <taxon>Thermoanaerobacter</taxon>
    </lineage>
</organism>
<dbReference type="InterPro" id="IPR035472">
    <property type="entry name" value="RpiR-like_SIS"/>
</dbReference>
<dbReference type="Proteomes" id="UP001223886">
    <property type="component" value="Unassembled WGS sequence"/>
</dbReference>
<evidence type="ECO:0000313" key="4">
    <source>
        <dbReference type="EMBL" id="MDP9752077.1"/>
    </source>
</evidence>
<name>A0ABT9M7M7_9THEO</name>
<protein>
    <recommendedName>
        <fullName evidence="1">UPF0309 protein J2S24_002603</fullName>
    </recommendedName>
</protein>
<evidence type="ECO:0000259" key="3">
    <source>
        <dbReference type="PROSITE" id="PS51464"/>
    </source>
</evidence>
<proteinExistence type="inferred from homology"/>
<dbReference type="InterPro" id="IPR046348">
    <property type="entry name" value="SIS_dom_sf"/>
</dbReference>